<proteinExistence type="predicted"/>
<evidence type="ECO:0000313" key="1">
    <source>
        <dbReference type="EMBL" id="MCV2870605.1"/>
    </source>
</evidence>
<gene>
    <name evidence="1" type="ORF">OEW28_18490</name>
</gene>
<evidence type="ECO:0000313" key="2">
    <source>
        <dbReference type="Proteomes" id="UP001652542"/>
    </source>
</evidence>
<comment type="caution">
    <text evidence="1">The sequence shown here is derived from an EMBL/GenBank/DDBJ whole genome shotgun (WGS) entry which is preliminary data.</text>
</comment>
<reference evidence="1 2" key="1">
    <citation type="submission" date="2022-10" db="EMBL/GenBank/DDBJ databases">
        <title>Defluviimonas sp. nov., isolated from ocean surface water.</title>
        <authorList>
            <person name="He W."/>
            <person name="Wang L."/>
            <person name="Zhang D.-F."/>
        </authorList>
    </citation>
    <scope>NUCLEOTIDE SEQUENCE [LARGE SCALE GENOMIC DNA]</scope>
    <source>
        <strain evidence="1 2">WL0002</strain>
    </source>
</reference>
<accession>A0ABT2ZHJ3</accession>
<name>A0ABT2ZHJ3_9RHOB</name>
<dbReference type="Proteomes" id="UP001652542">
    <property type="component" value="Unassembled WGS sequence"/>
</dbReference>
<dbReference type="RefSeq" id="WP_263736284.1">
    <property type="nucleotide sequence ID" value="NZ_JAOWKY010000007.1"/>
</dbReference>
<keyword evidence="2" id="KW-1185">Reference proteome</keyword>
<protein>
    <submittedName>
        <fullName evidence="1">Uncharacterized protein</fullName>
    </submittedName>
</protein>
<organism evidence="1 2">
    <name type="scientific">Albidovulum marisflavi</name>
    <dbReference type="NCBI Taxonomy" id="2984159"/>
    <lineage>
        <taxon>Bacteria</taxon>
        <taxon>Pseudomonadati</taxon>
        <taxon>Pseudomonadota</taxon>
        <taxon>Alphaproteobacteria</taxon>
        <taxon>Rhodobacterales</taxon>
        <taxon>Paracoccaceae</taxon>
        <taxon>Albidovulum</taxon>
    </lineage>
</organism>
<sequence>MTVSREIMSIMAGLETLSEPAATSARHLPGKSASARLEAILRVVTGTILPRRLVLVSGGGRRMVLRARSGRLFEVEAMPSSDLAKVSGALVAHAHCEGQHLYHVEIADEDDAGSGVGFSVADLRAACAKAMQAAEVPSDASFAMRLSVACSASGRLDVSGGVTDIKGDASLLPASADTALMGDIAALRTALGHVGGGFGFVAVGAADEGAGRLILAEKDSELWIAAAGPGQVPQLAQAWADTAQRDKG</sequence>
<dbReference type="EMBL" id="JAOWKY010000007">
    <property type="protein sequence ID" value="MCV2870605.1"/>
    <property type="molecule type" value="Genomic_DNA"/>
</dbReference>